<sequence>MHKLKAQCGKQGVSAKGLMRNAPVRKVTYRVGYMWNRGGRLKELRIRHLARKFLRLWVQKTFGRITPSQARSHHSKVVLRKVLRAWKDDWWHARREWALTIRADCHYKYVLYSKVYQAWCQYLSIQKEEKKKLQIALVFAKRHQLHVVWEGWELYVEMRRLKHRMYDTALKHHRHTAMGWVWTVWQTALEQRKTEHLNEDLAAQQWAMSVQSRAWLQWKKKYTETCILREKEAGARLHYCQQIQNRVLQGWITYTQHRKEKNDAKAVTCSVWRCSVLRMYWCVWRRALQNKQTDRVKEQIAASLALHLTQRRAFSHWRDYVHICSVKAKKEQTAIQHRHLHLLDVGFKDLALNASRCKTHRSNKNTSAKHHRHTMMVKYWKHWQLRLEQIEERQIQPKMTVAVNYHRIAVLRKYLQRWREHCKAHRHMQDLELRADSWFASRILPKSLKAWTEFTIERIKRRERGEIAEQHHQQQIYSWAFYTWWERLIHQRDQRLAERMAVLHAERVCVSHAWSKWLWRMFQQREDRLKQTKAVTFYRQTLLHKTLKQWGHNVSNIQRSQRRFEQAVVHHRHLSKRRALIGWREYVACRREKNRRLMQIDQHYEGRLLKHMFEAWKQHQSQIQQINLIVEQRYLQHQKHLLRRMLCVWRTNVRLSVEEREKETQAMCHYHRSLLSKVVLAWHQRSAYKTFHHHQQEEVLREAQLHLTRVRTLAVLRRWRKKHCEAREERLSVEKACKYHRHILLKKSLRAWILNNKQQKLYQVMKNRSNELHRLRTCQRFFILWKAQLQSRRKAAELTEMALWHWSLNLQAKVLYAWRFWVAERQRKERRLAAAAQFYRDELLQEGVTHILTYAAHMSAFSTNMALHSHEQSSRQLQAVVRRCALRWKQRALCKPSRVVEANKDDPPPKTKKSVSFSLPEGHTQSHTFQPIRSPATEHTAGDSTVSKLLLVRASRLQPRRPDDLLYSPAKDLLQHPEPRRHSHTDNHYKATHPASNQLQNAGQNDARHSSSAPAYCPPHSVSLPFTQPQSPGLSLSTMQQPPVLNIKPPILAFRSGLTGNSASAENQEVLLPPSSFTASISLGKQTRSRHKYPSLLSPQDFIHSNLPGQTKKMRWCVVSEPERRKCADLAKALGASFPPTATLYSQLSCVQTFSTADCLIKIRDNKADLVTLDAGEVYSAVKQFGLAAVAKEHYSDGTCIMAVAVVRNTSSVDIRSLKGTTSCHNGARWTSGWNLPLGQLLSHNLLPWAEGQPLSQTVSDFFNGSCVPGAGTMPFRSLCSMCQGQRSYVPQKNLYCETSHNEPFYHNQGALRCLKSGVGDVAFVDHTALDSIDESMKNEFRLLCMDGTRAPLSSFRKCNFGHGPGGAVVTRINNQIPARKFLSAVQSAFGWKGKQNRRFKLFDSSVYGVRDLLFRDVSVKLSMVEQGTDINQVLGLDYVALLKGLRHEGSSLEDSVVRWCCISHAEQEKCEQWALSIKSYPLVCVSASSMSDCIEKIKRDKVDAVSLDATHSFIAGKCGLVPVVAEYYGTKCDFTEGDHLQAKDLLSVYGVALARRSSRNVYFGNLGGRRSCHGPVYSPAGWVLPVQHPLSVEHNKSAPCEPNKVYSTVFWKGCMPGAEGSLCKVCVGGADGIATKRCSNNHNERYYGNMGALRCLVGDTSGKSYGDVAFMEHHNLESNIKYLNRSGWAKDWAATDFELLCADGRRASLTEWKNCNLGSIPPNMVMTRPVLAAQIYDFLMKSQETHRDSKFYLFESQQYGESDLLFKDATRCLVHTGHMNYRTILGKDFISHLENIFNCTHSGLSTESGIPDYRSERVGLYARTNRRPMQHIEFMSSSKARQRYWARNYVGWPVFSSHLPNSAHYALRDWEEKGKVHWLVTQNVDALHSKAGHQRLTELHGCSHRVVCMGCGQLTAREELQKIFSVLNPDWEASAGEVAPDGDVLLEDEQVLQFRVPSCRSCGGILKPAVTYFGDSVDRATVQFVHERLAEADAVLVAGSSLQ</sequence>
<keyword evidence="1" id="KW-0808">Transferase</keyword>
<dbReference type="PROSITE" id="PS51408">
    <property type="entry name" value="TRANSFERRIN_LIKE_4"/>
    <property type="match status" value="2"/>
</dbReference>
<dbReference type="InterPro" id="IPR026591">
    <property type="entry name" value="Sirtuin_cat_small_dom_sf"/>
</dbReference>
<keyword evidence="3" id="KW-0479">Metal-binding</keyword>
<dbReference type="InterPro" id="IPR029035">
    <property type="entry name" value="DHS-like_NAD/FAD-binding_dom"/>
</dbReference>
<keyword evidence="2" id="KW-0520">NAD</keyword>
<dbReference type="PANTHER" id="PTHR22028">
    <property type="entry name" value="SFI1 SPINDLE BODY DOMAIN-CONTAINING PROTEIN-RELATED"/>
    <property type="match status" value="1"/>
</dbReference>
<dbReference type="Pfam" id="PF00405">
    <property type="entry name" value="Transferrin"/>
    <property type="match status" value="2"/>
</dbReference>
<reference evidence="7" key="1">
    <citation type="submission" date="2020-07" db="EMBL/GenBank/DDBJ databases">
        <title>Clarias magur genome sequencing, assembly and annotation.</title>
        <authorList>
            <person name="Kushwaha B."/>
            <person name="Kumar R."/>
            <person name="Das P."/>
            <person name="Joshi C.G."/>
            <person name="Kumar D."/>
            <person name="Nagpure N.S."/>
            <person name="Pandey M."/>
            <person name="Agarwal S."/>
            <person name="Srivastava S."/>
            <person name="Singh M."/>
            <person name="Sahoo L."/>
            <person name="Jayasankar P."/>
            <person name="Meher P.K."/>
            <person name="Koringa P.G."/>
            <person name="Iquebal M.A."/>
            <person name="Das S.P."/>
            <person name="Bit A."/>
            <person name="Patnaik S."/>
            <person name="Patel N."/>
            <person name="Shah T.M."/>
            <person name="Hinsu A."/>
            <person name="Jena J.K."/>
        </authorList>
    </citation>
    <scope>NUCLEOTIDE SEQUENCE</scope>
    <source>
        <strain evidence="7">CIFAMagur01</strain>
        <tissue evidence="7">Testis</tissue>
    </source>
</reference>
<evidence type="ECO:0000256" key="3">
    <source>
        <dbReference type="PROSITE-ProRule" id="PRU00236"/>
    </source>
</evidence>
<dbReference type="SUPFAM" id="SSF53850">
    <property type="entry name" value="Periplasmic binding protein-like II"/>
    <property type="match status" value="2"/>
</dbReference>
<dbReference type="Gene3D" id="3.40.190.10">
    <property type="entry name" value="Periplasmic binding protein-like II"/>
    <property type="match status" value="4"/>
</dbReference>
<feature type="binding site" evidence="3">
    <location>
        <position position="1960"/>
    </location>
    <ligand>
        <name>Zn(2+)</name>
        <dbReference type="ChEBI" id="CHEBI:29105"/>
    </ligand>
</feature>
<dbReference type="InterPro" id="IPR003000">
    <property type="entry name" value="Sirtuin"/>
</dbReference>
<dbReference type="InterPro" id="IPR001156">
    <property type="entry name" value="Transferrin-like_dom"/>
</dbReference>
<feature type="domain" description="Deacetylase sirtuin-type" evidence="5">
    <location>
        <begin position="1780"/>
        <end position="2004"/>
    </location>
</feature>
<keyword evidence="8" id="KW-1185">Reference proteome</keyword>
<feature type="compositionally biased region" description="Basic and acidic residues" evidence="4">
    <location>
        <begin position="973"/>
        <end position="989"/>
    </location>
</feature>
<dbReference type="SUPFAM" id="SSF52467">
    <property type="entry name" value="DHS-like NAD/FAD-binding domain"/>
    <property type="match status" value="1"/>
</dbReference>
<dbReference type="Gene3D" id="3.40.50.1220">
    <property type="entry name" value="TPP-binding domain"/>
    <property type="match status" value="1"/>
</dbReference>
<feature type="non-terminal residue" evidence="7">
    <location>
        <position position="2004"/>
    </location>
</feature>
<feature type="region of interest" description="Disordered" evidence="4">
    <location>
        <begin position="899"/>
        <end position="944"/>
    </location>
</feature>
<comment type="caution">
    <text evidence="7">The sequence shown here is derived from an EMBL/GenBank/DDBJ whole genome shotgun (WGS) entry which is preliminary data.</text>
</comment>
<dbReference type="PRINTS" id="PR00422">
    <property type="entry name" value="TRANSFERRIN"/>
</dbReference>
<feature type="domain" description="Transferrin-like" evidence="6">
    <location>
        <begin position="1114"/>
        <end position="1448"/>
    </location>
</feature>
<feature type="binding site" evidence="3">
    <location>
        <position position="1963"/>
    </location>
    <ligand>
        <name>Zn(2+)</name>
        <dbReference type="ChEBI" id="CHEBI:29105"/>
    </ligand>
</feature>
<dbReference type="InterPro" id="IPR052270">
    <property type="entry name" value="CACF_protein"/>
</dbReference>
<accession>A0A8J4UWU8</accession>
<dbReference type="EMBL" id="QNUK01000005">
    <property type="protein sequence ID" value="KAF5909372.1"/>
    <property type="molecule type" value="Genomic_DNA"/>
</dbReference>
<dbReference type="PANTHER" id="PTHR22028:SF4">
    <property type="entry name" value="PROTEIN SFI1 HOMOLOG"/>
    <property type="match status" value="1"/>
</dbReference>
<gene>
    <name evidence="7" type="primary">sfi1</name>
    <name evidence="7" type="ORF">DAT39_000946</name>
</gene>
<dbReference type="Proteomes" id="UP000727407">
    <property type="component" value="Unassembled WGS sequence"/>
</dbReference>
<feature type="binding site" evidence="3">
    <location>
        <position position="1909"/>
    </location>
    <ligand>
        <name>Zn(2+)</name>
        <dbReference type="ChEBI" id="CHEBI:29105"/>
    </ligand>
</feature>
<feature type="domain" description="Transferrin-like" evidence="6">
    <location>
        <begin position="1458"/>
        <end position="1790"/>
    </location>
</feature>
<evidence type="ECO:0000256" key="2">
    <source>
        <dbReference type="ARBA" id="ARBA00023027"/>
    </source>
</evidence>
<evidence type="ECO:0000259" key="6">
    <source>
        <dbReference type="PROSITE" id="PS51408"/>
    </source>
</evidence>
<dbReference type="CDD" id="cd13529">
    <property type="entry name" value="PBP2_transferrin"/>
    <property type="match status" value="1"/>
</dbReference>
<evidence type="ECO:0000313" key="7">
    <source>
        <dbReference type="EMBL" id="KAF5909372.1"/>
    </source>
</evidence>
<dbReference type="GO" id="GO:0016740">
    <property type="term" value="F:transferase activity"/>
    <property type="evidence" value="ECO:0007669"/>
    <property type="project" value="UniProtKB-KW"/>
</dbReference>
<evidence type="ECO:0000313" key="8">
    <source>
        <dbReference type="Proteomes" id="UP000727407"/>
    </source>
</evidence>
<keyword evidence="3" id="KW-0862">Zinc</keyword>
<dbReference type="GO" id="GO:0046872">
    <property type="term" value="F:metal ion binding"/>
    <property type="evidence" value="ECO:0007669"/>
    <property type="project" value="UniProtKB-KW"/>
</dbReference>
<dbReference type="SMART" id="SM00094">
    <property type="entry name" value="TR_FER"/>
    <property type="match status" value="2"/>
</dbReference>
<dbReference type="GO" id="GO:0019902">
    <property type="term" value="F:phosphatase binding"/>
    <property type="evidence" value="ECO:0007669"/>
    <property type="project" value="TreeGrafter"/>
</dbReference>
<feature type="binding site" evidence="3">
    <location>
        <position position="1912"/>
    </location>
    <ligand>
        <name>Zn(2+)</name>
        <dbReference type="ChEBI" id="CHEBI:29105"/>
    </ligand>
</feature>
<dbReference type="GO" id="GO:0070403">
    <property type="term" value="F:NAD+ binding"/>
    <property type="evidence" value="ECO:0007669"/>
    <property type="project" value="InterPro"/>
</dbReference>
<evidence type="ECO:0000259" key="5">
    <source>
        <dbReference type="PROSITE" id="PS50305"/>
    </source>
</evidence>
<evidence type="ECO:0000256" key="4">
    <source>
        <dbReference type="SAM" id="MobiDB-lite"/>
    </source>
</evidence>
<evidence type="ECO:0000256" key="1">
    <source>
        <dbReference type="ARBA" id="ARBA00022679"/>
    </source>
</evidence>
<dbReference type="InterPro" id="IPR026590">
    <property type="entry name" value="Ssirtuin_cat_dom"/>
</dbReference>
<dbReference type="Gene3D" id="3.30.1600.10">
    <property type="entry name" value="SIR2/SIRT2 'Small Domain"/>
    <property type="match status" value="1"/>
</dbReference>
<feature type="region of interest" description="Disordered" evidence="4">
    <location>
        <begin position="962"/>
        <end position="992"/>
    </location>
</feature>
<name>A0A8J4UWU8_CLAMG</name>
<feature type="active site" description="Proton acceptor" evidence="3">
    <location>
        <position position="1901"/>
    </location>
</feature>
<dbReference type="PROSITE" id="PS50305">
    <property type="entry name" value="SIRTUIN"/>
    <property type="match status" value="1"/>
</dbReference>
<dbReference type="Pfam" id="PF02146">
    <property type="entry name" value="SIR2"/>
    <property type="match status" value="1"/>
</dbReference>
<dbReference type="OrthoDB" id="5914301at2759"/>
<proteinExistence type="predicted"/>
<organism evidence="7 8">
    <name type="scientific">Clarias magur</name>
    <name type="common">Asian catfish</name>
    <name type="synonym">Macropteronotus magur</name>
    <dbReference type="NCBI Taxonomy" id="1594786"/>
    <lineage>
        <taxon>Eukaryota</taxon>
        <taxon>Metazoa</taxon>
        <taxon>Chordata</taxon>
        <taxon>Craniata</taxon>
        <taxon>Vertebrata</taxon>
        <taxon>Euteleostomi</taxon>
        <taxon>Actinopterygii</taxon>
        <taxon>Neopterygii</taxon>
        <taxon>Teleostei</taxon>
        <taxon>Ostariophysi</taxon>
        <taxon>Siluriformes</taxon>
        <taxon>Clariidae</taxon>
        <taxon>Clarias</taxon>
    </lineage>
</organism>
<protein>
    <submittedName>
        <fullName evidence="7">Protein SFI1 isoform X1</fullName>
    </submittedName>
</protein>